<dbReference type="EMBL" id="CACRXK020000078">
    <property type="protein sequence ID" value="CAB3977886.1"/>
    <property type="molecule type" value="Genomic_DNA"/>
</dbReference>
<accession>A0A6S7FPU0</accession>
<dbReference type="AlphaFoldDB" id="A0A6S7FPU0"/>
<comment type="caution">
    <text evidence="1">The sequence shown here is derived from an EMBL/GenBank/DDBJ whole genome shotgun (WGS) entry which is preliminary data.</text>
</comment>
<dbReference type="Proteomes" id="UP001152795">
    <property type="component" value="Unassembled WGS sequence"/>
</dbReference>
<evidence type="ECO:0000313" key="1">
    <source>
        <dbReference type="EMBL" id="CAB3977886.1"/>
    </source>
</evidence>
<keyword evidence="2" id="KW-1185">Reference proteome</keyword>
<organism evidence="1 2">
    <name type="scientific">Paramuricea clavata</name>
    <name type="common">Red gorgonian</name>
    <name type="synonym">Violescent sea-whip</name>
    <dbReference type="NCBI Taxonomy" id="317549"/>
    <lineage>
        <taxon>Eukaryota</taxon>
        <taxon>Metazoa</taxon>
        <taxon>Cnidaria</taxon>
        <taxon>Anthozoa</taxon>
        <taxon>Octocorallia</taxon>
        <taxon>Malacalcyonacea</taxon>
        <taxon>Plexauridae</taxon>
        <taxon>Paramuricea</taxon>
    </lineage>
</organism>
<protein>
    <submittedName>
        <fullName evidence="1">Uncharacterized protein</fullName>
    </submittedName>
</protein>
<reference evidence="1" key="1">
    <citation type="submission" date="2020-04" db="EMBL/GenBank/DDBJ databases">
        <authorList>
            <person name="Alioto T."/>
            <person name="Alioto T."/>
            <person name="Gomez Garrido J."/>
        </authorList>
    </citation>
    <scope>NUCLEOTIDE SEQUENCE</scope>
    <source>
        <strain evidence="1">A484AB</strain>
    </source>
</reference>
<name>A0A6S7FPU0_PARCT</name>
<proteinExistence type="predicted"/>
<sequence length="261" mass="29853">MKSIGERDFSVQETMHLLSQHSHLTYKLLPINLNGSLKIETNLRCIQDSMLDIYGKREVHQNNSPDIMKMNSVTFAANYKVSKGKLIKQSTNVVPRIFPNYSPNPSGDNYGLYCRYQLLKYKPCSGSQNDASNSDSPDNDLFINAWCNFLHSPFAKANVPEWGKNHNALENYNQSKSGFETVEKDDSQEQWMIISDIHSSLEQLSKKQIFHDWKEGSLNYSQQQLGEMLKWIKTTKEASKVSHSDSKQIDVSTFSSEQKLS</sequence>
<gene>
    <name evidence="1" type="ORF">PACLA_8A087933</name>
</gene>
<evidence type="ECO:0000313" key="2">
    <source>
        <dbReference type="Proteomes" id="UP001152795"/>
    </source>
</evidence>
<dbReference type="OrthoDB" id="5988097at2759"/>